<evidence type="ECO:0008006" key="4">
    <source>
        <dbReference type="Google" id="ProtNLM"/>
    </source>
</evidence>
<keyword evidence="1" id="KW-0812">Transmembrane</keyword>
<organism evidence="2 3">
    <name type="scientific">candidate division TA06 bacterium DG_78</name>
    <dbReference type="NCBI Taxonomy" id="1703772"/>
    <lineage>
        <taxon>Bacteria</taxon>
        <taxon>Bacteria division TA06</taxon>
    </lineage>
</organism>
<keyword evidence="1" id="KW-0472">Membrane</keyword>
<accession>A0A0S7YE16</accession>
<reference evidence="2 3" key="1">
    <citation type="journal article" date="2015" name="Microbiome">
        <title>Genomic resolution of linkages in carbon, nitrogen, and sulfur cycling among widespread estuary sediment bacteria.</title>
        <authorList>
            <person name="Baker B.J."/>
            <person name="Lazar C.S."/>
            <person name="Teske A.P."/>
            <person name="Dick G.J."/>
        </authorList>
    </citation>
    <scope>NUCLEOTIDE SEQUENCE [LARGE SCALE GENOMIC DNA]</scope>
    <source>
        <strain evidence="2">DG_78</strain>
    </source>
</reference>
<sequence>MEPQLDTHYITVILYKKHNRGEDMKKLFIFVVLIIPAILLGQNYNYGIGVILGSPTGLSGKLILARHSAIAVHAGWSIIGDKGLHITGDHQFLFPGAIKRDDGTPNKDVVPYLGIGGRFRFKESEGDTDFHLGVRIGGGIEYFVVQFGFFFELYPVVDVVPETGFDFEGGIGARFYF</sequence>
<dbReference type="EMBL" id="LJNI01000054">
    <property type="protein sequence ID" value="KPJ72810.1"/>
    <property type="molecule type" value="Genomic_DNA"/>
</dbReference>
<dbReference type="Proteomes" id="UP000051012">
    <property type="component" value="Unassembled WGS sequence"/>
</dbReference>
<protein>
    <recommendedName>
        <fullName evidence="4">Outer membrane protein beta-barrel domain-containing protein</fullName>
    </recommendedName>
</protein>
<evidence type="ECO:0000256" key="1">
    <source>
        <dbReference type="SAM" id="Phobius"/>
    </source>
</evidence>
<comment type="caution">
    <text evidence="2">The sequence shown here is derived from an EMBL/GenBank/DDBJ whole genome shotgun (WGS) entry which is preliminary data.</text>
</comment>
<evidence type="ECO:0000313" key="3">
    <source>
        <dbReference type="Proteomes" id="UP000051012"/>
    </source>
</evidence>
<evidence type="ECO:0000313" key="2">
    <source>
        <dbReference type="EMBL" id="KPJ72810.1"/>
    </source>
</evidence>
<dbReference type="AlphaFoldDB" id="A0A0S7YE16"/>
<keyword evidence="1" id="KW-1133">Transmembrane helix</keyword>
<proteinExistence type="predicted"/>
<feature type="transmembrane region" description="Helical" evidence="1">
    <location>
        <begin position="27"/>
        <end position="46"/>
    </location>
</feature>
<name>A0A0S7YE16_UNCT6</name>
<gene>
    <name evidence="2" type="ORF">AMJ52_05075</name>
</gene>